<reference evidence="3" key="1">
    <citation type="submission" date="2023-08" db="EMBL/GenBank/DDBJ databases">
        <title>Black Yeasts Isolated from many extreme environments.</title>
        <authorList>
            <person name="Coleine C."/>
            <person name="Stajich J.E."/>
            <person name="Selbmann L."/>
        </authorList>
    </citation>
    <scope>NUCLEOTIDE SEQUENCE</scope>
    <source>
        <strain evidence="3">CCFEE 5401</strain>
    </source>
</reference>
<feature type="domain" description="Peptide N-acetyl-beta-D-glucosaminyl asparaginase amidase A N-terminal" evidence="2">
    <location>
        <begin position="275"/>
        <end position="580"/>
    </location>
</feature>
<dbReference type="InterPro" id="IPR021102">
    <property type="entry name" value="PNGase_A"/>
</dbReference>
<comment type="caution">
    <text evidence="3">The sequence shown here is derived from an EMBL/GenBank/DDBJ whole genome shotgun (WGS) entry which is preliminary data.</text>
</comment>
<dbReference type="PANTHER" id="PTHR31104">
    <property type="entry name" value="PEPTIDE-N4-(N-ACETYL-BETA-GLUCOSAMINYL)ASPARAGINE AMIDASE A PROTEIN"/>
    <property type="match status" value="1"/>
</dbReference>
<feature type="region of interest" description="Disordered" evidence="1">
    <location>
        <begin position="825"/>
        <end position="860"/>
    </location>
</feature>
<dbReference type="Pfam" id="PF12222">
    <property type="entry name" value="PNGaseA"/>
    <property type="match status" value="1"/>
</dbReference>
<evidence type="ECO:0000256" key="1">
    <source>
        <dbReference type="SAM" id="MobiDB-lite"/>
    </source>
</evidence>
<dbReference type="AlphaFoldDB" id="A0AAN7TPK9"/>
<evidence type="ECO:0000313" key="3">
    <source>
        <dbReference type="EMBL" id="KAK5116617.1"/>
    </source>
</evidence>
<feature type="compositionally biased region" description="Low complexity" evidence="1">
    <location>
        <begin position="836"/>
        <end position="847"/>
    </location>
</feature>
<evidence type="ECO:0000313" key="4">
    <source>
        <dbReference type="Proteomes" id="UP001310890"/>
    </source>
</evidence>
<protein>
    <recommendedName>
        <fullName evidence="2">Peptide N-acetyl-beta-D-glucosaminyl asparaginase amidase A N-terminal domain-containing protein</fullName>
    </recommendedName>
</protein>
<gene>
    <name evidence="3" type="ORF">LTR62_007291</name>
</gene>
<name>A0AAN7TPK9_9PEZI</name>
<dbReference type="InterPro" id="IPR056948">
    <property type="entry name" value="PNGaseA_N"/>
</dbReference>
<accession>A0AAN7TPK9</accession>
<dbReference type="Pfam" id="PF25156">
    <property type="entry name" value="PNGase_A_C"/>
    <property type="match status" value="1"/>
</dbReference>
<dbReference type="Proteomes" id="UP001310890">
    <property type="component" value="Unassembled WGS sequence"/>
</dbReference>
<dbReference type="EMBL" id="JAVRRL010000007">
    <property type="protein sequence ID" value="KAK5116617.1"/>
    <property type="molecule type" value="Genomic_DNA"/>
</dbReference>
<sequence>MAYPSPPPFTPSRTPSLTFKTSSIGSMGGNGTTNVDGVGALNYQRALDIARNTEGDLDPSVREYLENALGEIWSRIQQHPESYVLSKDEFAVFNFYIQRFDGAPEAESAIARYWHHAQQESTNYRTQIGSLTERIKLVQMDTQLVATGAINGQGALLFHPRRSSGTGRVLSDPSSAKASAFRGAFGAMGRRTNKALSTTASLVLILVSIVGAVPPSGASSVAPTTLRSHARQVSSTLLEVFQVYPPVLTVTPSGILEITDGSSNATVDIIDDRRTSCQQTIVQYSFANSYGAPFVSSYVPPSCAFNRVTWNLTVVTAGRQFDRLGIVYLGDIEVFRTSTAEPTAAGIQWTYLKDMTSFLSLLKADQKIIFDLGNIVNDIYTAAINVTITAAYFNAEDSITPADLILAVSSHQSAANSASVFTVPSDTASSVLTLPRNVKKAVFTVAATGQSDEEFWWSNVPQSAVDTFGAGFLYGYSPFREVQLFIDGKLAGVSWPFPIIFTGGIVPGLWRPIVGIDAFDLQEDEIDITPWLPLLCDGNSHNFTIRISGLNDNGNGTATLSETTDDYWLVTGKVFVWLDVPGSITTGHGPYAVTPSPNLQVSSTIGTGANGTNETLYYSVSAERSLSVESTLYLSQGAETATWRQSRSFTNTGNFTDQGNVELNIQQTTGYDVSSSGYARAISYPLYALSTYATIADNISYVANVNRGKDVKTIGQPVFPTGLESFVAAEGVHFIYPSFEGASLSTTQNGTASYFENTTTLASFSFGSTEQDMTFSGISIDGRPSQYGFPSISATQELFKRQAAAVNGSVTLDHETLVNEPIEHTHGWGPGGSGQGLLLSPSFTGHGSRSRQHRMRRRQN</sequence>
<feature type="compositionally biased region" description="Basic residues" evidence="1">
    <location>
        <begin position="848"/>
        <end position="860"/>
    </location>
</feature>
<proteinExistence type="predicted"/>
<evidence type="ECO:0000259" key="2">
    <source>
        <dbReference type="Pfam" id="PF12222"/>
    </source>
</evidence>
<organism evidence="3 4">
    <name type="scientific">Meristemomyces frigidus</name>
    <dbReference type="NCBI Taxonomy" id="1508187"/>
    <lineage>
        <taxon>Eukaryota</taxon>
        <taxon>Fungi</taxon>
        <taxon>Dikarya</taxon>
        <taxon>Ascomycota</taxon>
        <taxon>Pezizomycotina</taxon>
        <taxon>Dothideomycetes</taxon>
        <taxon>Dothideomycetidae</taxon>
        <taxon>Mycosphaerellales</taxon>
        <taxon>Teratosphaeriaceae</taxon>
        <taxon>Meristemomyces</taxon>
    </lineage>
</organism>